<sequence>MLAQEFPAAELSAYFSSHPLAQHLLTLCVFWLASSAAGDIVRCSLQFSCLLWYVDRWLWSRVVVAYKDTAVLALGGKAVIAKDRDQVLSMALARLVVAIACIMAPAVVAAAVGVLTVVSVEDDVLSQASSNAPGFVFILCFYAVLGCTINAVRLALFDANSMLEQTFTSSGVRSANRIHMYQRAPYFSTVPTTLKVNPRRDIKERASAAYSRVKRMLCTILRFCPQKDIITLLFHALVWIKSLVKHMVVKLVQHVVVSILTRSTAETTAMVIQTNKKALTNYLEN</sequence>
<dbReference type="Proteomes" id="UP000242525">
    <property type="component" value="Unassembled WGS sequence"/>
</dbReference>
<organism evidence="2 3">
    <name type="scientific">Geotrichum candidum</name>
    <name type="common">Oospora lactis</name>
    <name type="synonym">Dipodascus geotrichum</name>
    <dbReference type="NCBI Taxonomy" id="1173061"/>
    <lineage>
        <taxon>Eukaryota</taxon>
        <taxon>Fungi</taxon>
        <taxon>Dikarya</taxon>
        <taxon>Ascomycota</taxon>
        <taxon>Saccharomycotina</taxon>
        <taxon>Dipodascomycetes</taxon>
        <taxon>Dipodascales</taxon>
        <taxon>Dipodascaceae</taxon>
        <taxon>Geotrichum</taxon>
    </lineage>
</organism>
<feature type="transmembrane region" description="Helical" evidence="1">
    <location>
        <begin position="135"/>
        <end position="156"/>
    </location>
</feature>
<proteinExistence type="predicted"/>
<keyword evidence="3" id="KW-1185">Reference proteome</keyword>
<keyword evidence="1" id="KW-0472">Membrane</keyword>
<keyword evidence="1" id="KW-1133">Transmembrane helix</keyword>
<keyword evidence="1" id="KW-0812">Transmembrane</keyword>
<dbReference type="EMBL" id="CCBN010000009">
    <property type="protein sequence ID" value="CDO54879.1"/>
    <property type="molecule type" value="Genomic_DNA"/>
</dbReference>
<feature type="transmembrane region" description="Helical" evidence="1">
    <location>
        <begin position="92"/>
        <end position="115"/>
    </location>
</feature>
<evidence type="ECO:0000313" key="3">
    <source>
        <dbReference type="Proteomes" id="UP000242525"/>
    </source>
</evidence>
<comment type="caution">
    <text evidence="2">The sequence shown here is derived from an EMBL/GenBank/DDBJ whole genome shotgun (WGS) entry which is preliminary data.</text>
</comment>
<reference evidence="2" key="1">
    <citation type="submission" date="2014-03" db="EMBL/GenBank/DDBJ databases">
        <authorList>
            <person name="Casaregola S."/>
        </authorList>
    </citation>
    <scope>NUCLEOTIDE SEQUENCE [LARGE SCALE GENOMIC DNA]</scope>
    <source>
        <strain evidence="2">CLIB 918</strain>
    </source>
</reference>
<protein>
    <submittedName>
        <fullName evidence="2">Uncharacterized protein</fullName>
    </submittedName>
</protein>
<evidence type="ECO:0000313" key="2">
    <source>
        <dbReference type="EMBL" id="CDO54879.1"/>
    </source>
</evidence>
<name>A0A0J9XCD3_GEOCN</name>
<dbReference type="AlphaFoldDB" id="A0A0J9XCD3"/>
<accession>A0A0J9XCD3</accession>
<gene>
    <name evidence="2" type="ORF">BN980_GECA09s00681g</name>
</gene>
<evidence type="ECO:0000256" key="1">
    <source>
        <dbReference type="SAM" id="Phobius"/>
    </source>
</evidence>